<evidence type="ECO:0000313" key="10">
    <source>
        <dbReference type="Proteomes" id="UP001566132"/>
    </source>
</evidence>
<dbReference type="Proteomes" id="UP001566132">
    <property type="component" value="Unassembled WGS sequence"/>
</dbReference>
<dbReference type="GO" id="GO:0005856">
    <property type="term" value="C:cytoskeleton"/>
    <property type="evidence" value="ECO:0007669"/>
    <property type="project" value="UniProtKB-SubCell"/>
</dbReference>
<evidence type="ECO:0000256" key="4">
    <source>
        <dbReference type="SAM" id="Coils"/>
    </source>
</evidence>
<feature type="compositionally biased region" description="Acidic residues" evidence="5">
    <location>
        <begin position="67"/>
        <end position="83"/>
    </location>
</feature>
<dbReference type="PANTHER" id="PTHR35249">
    <property type="entry name" value="DYNEIN REGULATORY COMPLEX SUBUNIT 7"/>
    <property type="match status" value="1"/>
</dbReference>
<comment type="subcellular location">
    <subcellularLocation>
        <location evidence="1">Cytoplasm</location>
        <location evidence="1">Cytoskeleton</location>
    </subcellularLocation>
</comment>
<evidence type="ECO:0000256" key="2">
    <source>
        <dbReference type="ARBA" id="ARBA00022490"/>
    </source>
</evidence>
<dbReference type="EMBL" id="JBDJPC010000005">
    <property type="protein sequence ID" value="KAL1500749.1"/>
    <property type="molecule type" value="Genomic_DNA"/>
</dbReference>
<proteinExistence type="predicted"/>
<dbReference type="Pfam" id="PF24656">
    <property type="entry name" value="CEPT76_peptidase"/>
    <property type="match status" value="1"/>
</dbReference>
<name>A0ABD1EPQ3_HYPHA</name>
<feature type="domain" description="CEP76/DRC7 peptidase-like" evidence="6">
    <location>
        <begin position="156"/>
        <end position="230"/>
    </location>
</feature>
<evidence type="ECO:0000259" key="8">
    <source>
        <dbReference type="Pfam" id="PF24671"/>
    </source>
</evidence>
<dbReference type="PANTHER" id="PTHR35249:SF2">
    <property type="entry name" value="DYNEIN REGULATORY COMPLEX SUBUNIT 7"/>
    <property type="match status" value="1"/>
</dbReference>
<evidence type="ECO:0000259" key="6">
    <source>
        <dbReference type="Pfam" id="PF24656"/>
    </source>
</evidence>
<protein>
    <recommendedName>
        <fullName evidence="11">Dynein regulatory complex subunit 7</fullName>
    </recommendedName>
</protein>
<dbReference type="InterPro" id="IPR033551">
    <property type="entry name" value="DRC7/lobo"/>
</dbReference>
<sequence>MPRNLYSPHTVFLRHEGHIFELAMSLCSILIGFGFDAFVVSGYAIKDVTERIMIRVKCPFKFIKEEEQEEEREEEEEEEEIGEIEQKNSKRQKKKQKKDEKYKVKPPKKVQSKFLAMMHQREFDKIVEEKKRQAKLEEQRILEETKPPEDDLEGQRVHSWVYLASDMKNVQQSVFIEPSTGTAHMLNTNIYLGIESIWNHENYWVNLQDCSEGVAQLSYDLTDPEKWAHLLPGEPFRWRKEESVDEEDIDLDTSHNVEDMWEEKHLDMPYSWSMKIQIPHDSFIKSFPEGSRVTQYRSAIVEEHAPYVCQDGLVLKITRYWDFECTRIKCIEEQFENRHDKLRSHHWDAATDTFIDYFLSGREDGVIKHVYRKNDNGSEGEHQIIFNPKARFDGLSEIDVENNIYTERYVQRDDHLCYRQVIYDTRPTKTEESKNWKPKGFSIRRPISQIIQKFARNESKPTNNDISTRVFDLQSRAIHLKYHYGKNKVTASTRTFMKPPLSNIGETVEFQPELTYGRQAELGAKPPRQLELFLLLEQQLKDEIAAIDVVRDLEKQISEFLLLRAQEKAICKLDVSLYDYEQNREHRANMLEQERLEQMMKKKEMEEQTDYVSPYLARLGNPVVLTIQQVREVKHNCLEEFKELLVNRANNIQKQFEETALKIEEIQTRLPANQENLINRRAKINNLMLHLKMLEIRLERHKDLSFSRYLNVSIPLKHSSVSAYHSIHIICMGNDQHIKKIIRLIEVDQNKI</sequence>
<feature type="coiled-coil region" evidence="4">
    <location>
        <begin position="649"/>
        <end position="704"/>
    </location>
</feature>
<accession>A0ABD1EPQ3</accession>
<reference evidence="9 10" key="1">
    <citation type="submission" date="2024-05" db="EMBL/GenBank/DDBJ databases">
        <title>Genetic variation in Jamaican populations of the coffee berry borer (Hypothenemus hampei).</title>
        <authorList>
            <person name="Errbii M."/>
            <person name="Myrie A."/>
        </authorList>
    </citation>
    <scope>NUCLEOTIDE SEQUENCE [LARGE SCALE GENOMIC DNA]</scope>
    <source>
        <strain evidence="9">JA-Hopewell-2020-01-JO</strain>
        <tissue evidence="9">Whole body</tissue>
    </source>
</reference>
<keyword evidence="3" id="KW-0206">Cytoskeleton</keyword>
<organism evidence="9 10">
    <name type="scientific">Hypothenemus hampei</name>
    <name type="common">Coffee berry borer</name>
    <dbReference type="NCBI Taxonomy" id="57062"/>
    <lineage>
        <taxon>Eukaryota</taxon>
        <taxon>Metazoa</taxon>
        <taxon>Ecdysozoa</taxon>
        <taxon>Arthropoda</taxon>
        <taxon>Hexapoda</taxon>
        <taxon>Insecta</taxon>
        <taxon>Pterygota</taxon>
        <taxon>Neoptera</taxon>
        <taxon>Endopterygota</taxon>
        <taxon>Coleoptera</taxon>
        <taxon>Polyphaga</taxon>
        <taxon>Cucujiformia</taxon>
        <taxon>Curculionidae</taxon>
        <taxon>Scolytinae</taxon>
        <taxon>Hypothenemus</taxon>
    </lineage>
</organism>
<keyword evidence="10" id="KW-1185">Reference proteome</keyword>
<dbReference type="AlphaFoldDB" id="A0ABD1EPQ3"/>
<evidence type="ECO:0000259" key="7">
    <source>
        <dbReference type="Pfam" id="PF24667"/>
    </source>
</evidence>
<keyword evidence="4" id="KW-0175">Coiled coil</keyword>
<feature type="region of interest" description="Disordered" evidence="5">
    <location>
        <begin position="67"/>
        <end position="107"/>
    </location>
</feature>
<dbReference type="Pfam" id="PF24667">
    <property type="entry name" value="MORN_DRC7"/>
    <property type="match status" value="1"/>
</dbReference>
<evidence type="ECO:0000256" key="3">
    <source>
        <dbReference type="ARBA" id="ARBA00023212"/>
    </source>
</evidence>
<comment type="caution">
    <text evidence="9">The sequence shown here is derived from an EMBL/GenBank/DDBJ whole genome shotgun (WGS) entry which is preliminary data.</text>
</comment>
<evidence type="ECO:0000313" key="9">
    <source>
        <dbReference type="EMBL" id="KAL1500749.1"/>
    </source>
</evidence>
<dbReference type="InterPro" id="IPR056292">
    <property type="entry name" value="DRC7_C"/>
</dbReference>
<dbReference type="Pfam" id="PF24671">
    <property type="entry name" value="DRC7_C"/>
    <property type="match status" value="1"/>
</dbReference>
<gene>
    <name evidence="9" type="ORF">ABEB36_006195</name>
</gene>
<evidence type="ECO:0008006" key="11">
    <source>
        <dbReference type="Google" id="ProtNLM"/>
    </source>
</evidence>
<feature type="domain" description="Dynein regulatory complex subunit 7 C-terminal" evidence="8">
    <location>
        <begin position="625"/>
        <end position="716"/>
    </location>
</feature>
<evidence type="ECO:0000256" key="1">
    <source>
        <dbReference type="ARBA" id="ARBA00004245"/>
    </source>
</evidence>
<dbReference type="InterPro" id="IPR056290">
    <property type="entry name" value="CEPT76/DRC7_peptidase-like_dom"/>
</dbReference>
<evidence type="ECO:0000256" key="5">
    <source>
        <dbReference type="SAM" id="MobiDB-lite"/>
    </source>
</evidence>
<dbReference type="InterPro" id="IPR056291">
    <property type="entry name" value="MORN_DRC7"/>
</dbReference>
<feature type="domain" description="Dynein regulatory complex subunit 7 MORN" evidence="7">
    <location>
        <begin position="288"/>
        <end position="576"/>
    </location>
</feature>
<keyword evidence="2" id="KW-0963">Cytoplasm</keyword>